<dbReference type="Pfam" id="PF07690">
    <property type="entry name" value="MFS_1"/>
    <property type="match status" value="1"/>
</dbReference>
<dbReference type="InterPro" id="IPR052952">
    <property type="entry name" value="MFS-Transporter"/>
</dbReference>
<evidence type="ECO:0000256" key="2">
    <source>
        <dbReference type="ARBA" id="ARBA00022692"/>
    </source>
</evidence>
<reference evidence="8 9" key="1">
    <citation type="submission" date="2024-09" db="EMBL/GenBank/DDBJ databases">
        <authorList>
            <person name="Sun Q."/>
            <person name="Mori K."/>
        </authorList>
    </citation>
    <scope>NUCLEOTIDE SEQUENCE [LARGE SCALE GENOMIC DNA]</scope>
    <source>
        <strain evidence="8 9">CICC 10874</strain>
    </source>
</reference>
<feature type="transmembrane region" description="Helical" evidence="6">
    <location>
        <begin position="386"/>
        <end position="406"/>
    </location>
</feature>
<keyword evidence="4 6" id="KW-0472">Membrane</keyword>
<evidence type="ECO:0000259" key="7">
    <source>
        <dbReference type="PROSITE" id="PS50850"/>
    </source>
</evidence>
<feature type="domain" description="Major facilitator superfamily (MFS) profile" evidence="7">
    <location>
        <begin position="221"/>
        <end position="414"/>
    </location>
</feature>
<feature type="transmembrane region" description="Helical" evidence="6">
    <location>
        <begin position="226"/>
        <end position="249"/>
    </location>
</feature>
<dbReference type="PROSITE" id="PS50850">
    <property type="entry name" value="MFS"/>
    <property type="match status" value="1"/>
</dbReference>
<evidence type="ECO:0000256" key="1">
    <source>
        <dbReference type="ARBA" id="ARBA00004651"/>
    </source>
</evidence>
<evidence type="ECO:0000256" key="4">
    <source>
        <dbReference type="ARBA" id="ARBA00023136"/>
    </source>
</evidence>
<protein>
    <submittedName>
        <fullName evidence="8">MFS transporter</fullName>
    </submittedName>
</protein>
<dbReference type="PANTHER" id="PTHR23527:SF1">
    <property type="entry name" value="BLL3282 PROTEIN"/>
    <property type="match status" value="1"/>
</dbReference>
<evidence type="ECO:0000313" key="8">
    <source>
        <dbReference type="EMBL" id="MFC0673191.1"/>
    </source>
</evidence>
<feature type="transmembrane region" description="Helical" evidence="6">
    <location>
        <begin position="89"/>
        <end position="113"/>
    </location>
</feature>
<feature type="region of interest" description="Disordered" evidence="5">
    <location>
        <begin position="187"/>
        <end position="217"/>
    </location>
</feature>
<organism evidence="8 9">
    <name type="scientific">Brachybacterium hainanense</name>
    <dbReference type="NCBI Taxonomy" id="1541174"/>
    <lineage>
        <taxon>Bacteria</taxon>
        <taxon>Bacillati</taxon>
        <taxon>Actinomycetota</taxon>
        <taxon>Actinomycetes</taxon>
        <taxon>Micrococcales</taxon>
        <taxon>Dermabacteraceae</taxon>
        <taxon>Brachybacterium</taxon>
    </lineage>
</organism>
<dbReference type="PANTHER" id="PTHR23527">
    <property type="entry name" value="BLL3282 PROTEIN"/>
    <property type="match status" value="1"/>
</dbReference>
<dbReference type="Gene3D" id="1.20.1250.20">
    <property type="entry name" value="MFS general substrate transporter like domains"/>
    <property type="match status" value="2"/>
</dbReference>
<keyword evidence="2 6" id="KW-0812">Transmembrane</keyword>
<accession>A0ABV6R884</accession>
<proteinExistence type="predicted"/>
<feature type="transmembrane region" description="Helical" evidence="6">
    <location>
        <begin position="36"/>
        <end position="54"/>
    </location>
</feature>
<evidence type="ECO:0000256" key="6">
    <source>
        <dbReference type="SAM" id="Phobius"/>
    </source>
</evidence>
<dbReference type="InterPro" id="IPR020846">
    <property type="entry name" value="MFS_dom"/>
</dbReference>
<keyword evidence="3 6" id="KW-1133">Transmembrane helix</keyword>
<dbReference type="InterPro" id="IPR011701">
    <property type="entry name" value="MFS"/>
</dbReference>
<feature type="transmembrane region" description="Helical" evidence="6">
    <location>
        <begin position="322"/>
        <end position="348"/>
    </location>
</feature>
<feature type="transmembrane region" description="Helical" evidence="6">
    <location>
        <begin position="61"/>
        <end position="83"/>
    </location>
</feature>
<dbReference type="RefSeq" id="WP_376978558.1">
    <property type="nucleotide sequence ID" value="NZ_JBHLSV010000004.1"/>
</dbReference>
<evidence type="ECO:0000313" key="9">
    <source>
        <dbReference type="Proteomes" id="UP001589793"/>
    </source>
</evidence>
<feature type="transmembrane region" description="Helical" evidence="6">
    <location>
        <begin position="148"/>
        <end position="166"/>
    </location>
</feature>
<comment type="caution">
    <text evidence="8">The sequence shown here is derived from an EMBL/GenBank/DDBJ whole genome shotgun (WGS) entry which is preliminary data.</text>
</comment>
<feature type="transmembrane region" description="Helical" evidence="6">
    <location>
        <begin position="125"/>
        <end position="142"/>
    </location>
</feature>
<keyword evidence="9" id="KW-1185">Reference proteome</keyword>
<dbReference type="Proteomes" id="UP001589793">
    <property type="component" value="Unassembled WGS sequence"/>
</dbReference>
<feature type="transmembrane region" description="Helical" evidence="6">
    <location>
        <begin position="261"/>
        <end position="278"/>
    </location>
</feature>
<evidence type="ECO:0000256" key="5">
    <source>
        <dbReference type="SAM" id="MobiDB-lite"/>
    </source>
</evidence>
<feature type="transmembrane region" description="Helical" evidence="6">
    <location>
        <begin position="360"/>
        <end position="380"/>
    </location>
</feature>
<evidence type="ECO:0000256" key="3">
    <source>
        <dbReference type="ARBA" id="ARBA00022989"/>
    </source>
</evidence>
<feature type="transmembrane region" description="Helical" evidence="6">
    <location>
        <begin position="290"/>
        <end position="310"/>
    </location>
</feature>
<dbReference type="SUPFAM" id="SSF103473">
    <property type="entry name" value="MFS general substrate transporter"/>
    <property type="match status" value="1"/>
</dbReference>
<dbReference type="InterPro" id="IPR036259">
    <property type="entry name" value="MFS_trans_sf"/>
</dbReference>
<comment type="subcellular location">
    <subcellularLocation>
        <location evidence="1">Cell membrane</location>
        <topology evidence="1">Multi-pass membrane protein</topology>
    </subcellularLocation>
</comment>
<gene>
    <name evidence="8" type="ORF">ACFFF6_04390</name>
</gene>
<name>A0ABV6R884_9MICO</name>
<dbReference type="EMBL" id="JBHLSV010000004">
    <property type="protein sequence ID" value="MFC0673191.1"/>
    <property type="molecule type" value="Genomic_DNA"/>
</dbReference>
<sequence>MAALLAMSTLGFAGYALLLPLAPLWAVHGGADESGAGLVNAVLMGATVVGQLGVHPAIRRLGWAPVLCAGVLALGLPALLLPLSDALPAVLAVSALRGIGFAVLTVGGSSAVAELVPPSVRGRAVGLYGLSIALPQMVLVPLGPTLTAVLPIGVVALLGALPVLAVPPALRLGRLITAGTAAEPAAEFSAHPTAESDGPLRASPGPAAPDSRTVGSLPAPSRRRALLLLALPSLSLLAITAPGGALLSFTPQLAPDLRTGAIALFAFTATTTLSRWLLGHAADRVGPFGLIAPLLLVGAAGLGLAALGAAGASPAGDSGALIAGMALAGIAYGGVQNVTLVAAFALVPRQRDLASTVWNIGFDVGTGIGSLAVGAIAAAASFPEGLGWAAALALLGAAANLLRSLVLPRLRSSP</sequence>